<feature type="domain" description="C2H2-type" evidence="1">
    <location>
        <begin position="49"/>
        <end position="69"/>
    </location>
</feature>
<dbReference type="PROSITE" id="PS00028">
    <property type="entry name" value="ZINC_FINGER_C2H2_1"/>
    <property type="match status" value="1"/>
</dbReference>
<dbReference type="Ensembl" id="ENSECAT00000120150.1">
    <property type="protein sequence ID" value="ENSECAP00000070668.1"/>
    <property type="gene ID" value="ENSECAG00000053935.1"/>
</dbReference>
<organism evidence="2 3">
    <name type="scientific">Equus caballus</name>
    <name type="common">Horse</name>
    <dbReference type="NCBI Taxonomy" id="9796"/>
    <lineage>
        <taxon>Eukaryota</taxon>
        <taxon>Metazoa</taxon>
        <taxon>Chordata</taxon>
        <taxon>Craniata</taxon>
        <taxon>Vertebrata</taxon>
        <taxon>Euteleostomi</taxon>
        <taxon>Mammalia</taxon>
        <taxon>Eutheria</taxon>
        <taxon>Laurasiatheria</taxon>
        <taxon>Perissodactyla</taxon>
        <taxon>Equidae</taxon>
        <taxon>Equus</taxon>
    </lineage>
</organism>
<reference evidence="2" key="2">
    <citation type="submission" date="2025-05" db="UniProtKB">
        <authorList>
            <consortium name="Ensembl"/>
        </authorList>
    </citation>
    <scope>IDENTIFICATION</scope>
    <source>
        <strain evidence="2">Thoroughbred</strain>
    </source>
</reference>
<accession>A0A9L0RD32</accession>
<sequence length="205" mass="23087">MHFTSISLLTGRWNGALHEETPFQQGVSLGLSQVSTPKPDPFTQKAQPCDKCGPVLKHALYLAEHDITHSGQGLYSYGARLHQHPMQTSDTIYIKGSRNPSFVMDNGVHMTERTFMCTEGRKGFHLPALAPLTVRGSHTGHRVQGDLSKWTEWLQVLSVWESHQSHDILEEQEKLHTGSRPYEFTKSGTFLVTILILLNIREITT</sequence>
<evidence type="ECO:0000259" key="1">
    <source>
        <dbReference type="PROSITE" id="PS00028"/>
    </source>
</evidence>
<evidence type="ECO:0000313" key="2">
    <source>
        <dbReference type="Ensembl" id="ENSECAP00000061887.1"/>
    </source>
</evidence>
<keyword evidence="3" id="KW-1185">Reference proteome</keyword>
<dbReference type="AlphaFoldDB" id="A0A9L0RD32"/>
<evidence type="ECO:0000313" key="3">
    <source>
        <dbReference type="Proteomes" id="UP000002281"/>
    </source>
</evidence>
<dbReference type="Ensembl" id="ENSECAT00000111954.1">
    <property type="protein sequence ID" value="ENSECAP00000061887.1"/>
    <property type="gene ID" value="ENSECAG00000053935.1"/>
</dbReference>
<dbReference type="GeneTree" id="ENSGT00940000163177"/>
<reference evidence="2 3" key="1">
    <citation type="journal article" date="2009" name="Science">
        <title>Genome sequence, comparative analysis, and population genetics of the domestic horse.</title>
        <authorList>
            <consortium name="Broad Institute Genome Sequencing Platform"/>
            <consortium name="Broad Institute Whole Genome Assembly Team"/>
            <person name="Wade C.M."/>
            <person name="Giulotto E."/>
            <person name="Sigurdsson S."/>
            <person name="Zoli M."/>
            <person name="Gnerre S."/>
            <person name="Imsland F."/>
            <person name="Lear T.L."/>
            <person name="Adelson D.L."/>
            <person name="Bailey E."/>
            <person name="Bellone R.R."/>
            <person name="Bloecker H."/>
            <person name="Distl O."/>
            <person name="Edgar R.C."/>
            <person name="Garber M."/>
            <person name="Leeb T."/>
            <person name="Mauceli E."/>
            <person name="MacLeod J.N."/>
            <person name="Penedo M.C.T."/>
            <person name="Raison J.M."/>
            <person name="Sharpe T."/>
            <person name="Vogel J."/>
            <person name="Andersson L."/>
            <person name="Antczak D.F."/>
            <person name="Biagi T."/>
            <person name="Binns M.M."/>
            <person name="Chowdhary B.P."/>
            <person name="Coleman S.J."/>
            <person name="Della Valle G."/>
            <person name="Fryc S."/>
            <person name="Guerin G."/>
            <person name="Hasegawa T."/>
            <person name="Hill E.W."/>
            <person name="Jurka J."/>
            <person name="Kiialainen A."/>
            <person name="Lindgren G."/>
            <person name="Liu J."/>
            <person name="Magnani E."/>
            <person name="Mickelson J.R."/>
            <person name="Murray J."/>
            <person name="Nergadze S.G."/>
            <person name="Onofrio R."/>
            <person name="Pedroni S."/>
            <person name="Piras M.F."/>
            <person name="Raudsepp T."/>
            <person name="Rocchi M."/>
            <person name="Roeed K.H."/>
            <person name="Ryder O.A."/>
            <person name="Searle S."/>
            <person name="Skow L."/>
            <person name="Swinburne J.E."/>
            <person name="Syvaenen A.C."/>
            <person name="Tozaki T."/>
            <person name="Valberg S.J."/>
            <person name="Vaudin M."/>
            <person name="White J.R."/>
            <person name="Zody M.C."/>
            <person name="Lander E.S."/>
            <person name="Lindblad-Toh K."/>
        </authorList>
    </citation>
    <scope>NUCLEOTIDE SEQUENCE [LARGE SCALE GENOMIC DNA]</scope>
    <source>
        <strain evidence="2 3">Thoroughbred</strain>
    </source>
</reference>
<name>A0A9L0RD32_HORSE</name>
<protein>
    <recommendedName>
        <fullName evidence="1">C2H2-type domain-containing protein</fullName>
    </recommendedName>
</protein>
<proteinExistence type="predicted"/>
<dbReference type="Proteomes" id="UP000002281">
    <property type="component" value="Chromosome 10"/>
</dbReference>
<dbReference type="InterPro" id="IPR013087">
    <property type="entry name" value="Znf_C2H2_type"/>
</dbReference>